<dbReference type="InterPro" id="IPR003593">
    <property type="entry name" value="AAA+_ATPase"/>
</dbReference>
<feature type="domain" description="AAA+ ATPase" evidence="1">
    <location>
        <begin position="257"/>
        <end position="393"/>
    </location>
</feature>
<gene>
    <name evidence="2" type="ORF">COU97_01680</name>
</gene>
<dbReference type="Gene3D" id="1.10.8.60">
    <property type="match status" value="1"/>
</dbReference>
<dbReference type="SUPFAM" id="SSF52540">
    <property type="entry name" value="P-loop containing nucleoside triphosphate hydrolases"/>
    <property type="match status" value="1"/>
</dbReference>
<dbReference type="InterPro" id="IPR003959">
    <property type="entry name" value="ATPase_AAA_core"/>
</dbReference>
<organism evidence="2 3">
    <name type="scientific">Candidatus Shapirobacteria bacterium CG10_big_fil_rev_8_21_14_0_10_48_15</name>
    <dbReference type="NCBI Taxonomy" id="1974484"/>
    <lineage>
        <taxon>Bacteria</taxon>
        <taxon>Candidatus Shapironibacteriota</taxon>
    </lineage>
</organism>
<protein>
    <recommendedName>
        <fullName evidence="1">AAA+ ATPase domain-containing protein</fullName>
    </recommendedName>
</protein>
<proteinExistence type="predicted"/>
<dbReference type="GO" id="GO:0005524">
    <property type="term" value="F:ATP binding"/>
    <property type="evidence" value="ECO:0007669"/>
    <property type="project" value="InterPro"/>
</dbReference>
<evidence type="ECO:0000259" key="1">
    <source>
        <dbReference type="SMART" id="SM00382"/>
    </source>
</evidence>
<name>A0A2M8L790_9BACT</name>
<dbReference type="Pfam" id="PF00004">
    <property type="entry name" value="AAA"/>
    <property type="match status" value="1"/>
</dbReference>
<dbReference type="InterPro" id="IPR027417">
    <property type="entry name" value="P-loop_NTPase"/>
</dbReference>
<dbReference type="Proteomes" id="UP000231579">
    <property type="component" value="Unassembled WGS sequence"/>
</dbReference>
<dbReference type="AlphaFoldDB" id="A0A2M8L790"/>
<comment type="caution">
    <text evidence="2">The sequence shown here is derived from an EMBL/GenBank/DDBJ whole genome shotgun (WGS) entry which is preliminary data.</text>
</comment>
<evidence type="ECO:0000313" key="3">
    <source>
        <dbReference type="Proteomes" id="UP000231579"/>
    </source>
</evidence>
<evidence type="ECO:0000313" key="2">
    <source>
        <dbReference type="EMBL" id="PJE70058.1"/>
    </source>
</evidence>
<dbReference type="EMBL" id="PFEM01000025">
    <property type="protein sequence ID" value="PJE70058.1"/>
    <property type="molecule type" value="Genomic_DNA"/>
</dbReference>
<dbReference type="GO" id="GO:0016887">
    <property type="term" value="F:ATP hydrolysis activity"/>
    <property type="evidence" value="ECO:0007669"/>
    <property type="project" value="InterPro"/>
</dbReference>
<sequence>MAKGKEIEPAGPGKPEYSSPFRYRILDQEAIWKRIRQGADASPLAIGSGVDGVCSNLEAVLSPDGRLSFNVFLFKNYGRVNLKSAAAKGTQPEALEATLREYVDDTLRVRGYRLYQVLGCQSNEEGNQKQVGDLIFHPFRYLPLLPVSSSEEFSQELERGLKILRIFITQTYRNSGIKIPPKEIVISSEAVKTKSEAPSAVKTSESLEELRRAIIVEKRPDVTFAEVGGQPVAVNEARRLADQLKSPWLFRNWGIEPPRGILFYGEPGNGKTLIAKAIATESASAFLHVRACDLASKWYGDIEKLTHQVFLIAAAEVTTHGHCIIFLDEVDSLISSRQEETHEATRKMIGTFLQEIDGLQTREGITVVASTNDLAAVDQAFLSRMTKWIKVPPPDAEGLGQIFAIHFQRASQKAGRELIAVPNFSTLARKLVGISGRDVADIVQITLEAKAQQELNGLTPSLVTEADIGAAIQTSSKIQDAIRKHKKETPLGFTHTVWQSSNH</sequence>
<dbReference type="Gene3D" id="3.40.50.300">
    <property type="entry name" value="P-loop containing nucleotide triphosphate hydrolases"/>
    <property type="match status" value="1"/>
</dbReference>
<dbReference type="SMART" id="SM00382">
    <property type="entry name" value="AAA"/>
    <property type="match status" value="1"/>
</dbReference>
<dbReference type="InterPro" id="IPR050304">
    <property type="entry name" value="MT-severing_AAA_ATPase"/>
</dbReference>
<accession>A0A2M8L790</accession>
<dbReference type="PANTHER" id="PTHR23074">
    <property type="entry name" value="AAA DOMAIN-CONTAINING"/>
    <property type="match status" value="1"/>
</dbReference>
<reference evidence="3" key="1">
    <citation type="submission" date="2017-09" db="EMBL/GenBank/DDBJ databases">
        <title>Depth-based differentiation of microbial function through sediment-hosted aquifers and enrichment of novel symbionts in the deep terrestrial subsurface.</title>
        <authorList>
            <person name="Probst A.J."/>
            <person name="Ladd B."/>
            <person name="Jarett J.K."/>
            <person name="Geller-Mcgrath D.E."/>
            <person name="Sieber C.M.K."/>
            <person name="Emerson J.B."/>
            <person name="Anantharaman K."/>
            <person name="Thomas B.C."/>
            <person name="Malmstrom R."/>
            <person name="Stieglmeier M."/>
            <person name="Klingl A."/>
            <person name="Woyke T."/>
            <person name="Ryan C.M."/>
            <person name="Banfield J.F."/>
        </authorList>
    </citation>
    <scope>NUCLEOTIDE SEQUENCE [LARGE SCALE GENOMIC DNA]</scope>
</reference>
<dbReference type="PANTHER" id="PTHR23074:SF83">
    <property type="entry name" value="VACUOLAR PROTEIN SORTING-ASSOCIATED PROTEIN 4A"/>
    <property type="match status" value="1"/>
</dbReference>